<protein>
    <recommendedName>
        <fullName evidence="3">DUF2116 family Zn-ribbon domain-containing protein</fullName>
    </recommendedName>
</protein>
<organism evidence="1 2">
    <name type="scientific">Shiella aurantiaca</name>
    <dbReference type="NCBI Taxonomy" id="3058365"/>
    <lineage>
        <taxon>Bacteria</taxon>
        <taxon>Pseudomonadati</taxon>
        <taxon>Bacteroidota</taxon>
        <taxon>Cytophagia</taxon>
        <taxon>Cytophagales</taxon>
        <taxon>Shiellaceae</taxon>
        <taxon>Shiella</taxon>
    </lineage>
</organism>
<gene>
    <name evidence="1" type="ORF">QWY31_11260</name>
</gene>
<name>A0ABT8F6T8_9BACT</name>
<dbReference type="RefSeq" id="WP_320004618.1">
    <property type="nucleotide sequence ID" value="NZ_JAUHJS010000005.1"/>
</dbReference>
<comment type="caution">
    <text evidence="1">The sequence shown here is derived from an EMBL/GenBank/DDBJ whole genome shotgun (WGS) entry which is preliminary data.</text>
</comment>
<keyword evidence="2" id="KW-1185">Reference proteome</keyword>
<dbReference type="Proteomes" id="UP001168552">
    <property type="component" value="Unassembled WGS sequence"/>
</dbReference>
<proteinExistence type="predicted"/>
<evidence type="ECO:0000313" key="2">
    <source>
        <dbReference type="Proteomes" id="UP001168552"/>
    </source>
</evidence>
<accession>A0ABT8F6T8</accession>
<evidence type="ECO:0000313" key="1">
    <source>
        <dbReference type="EMBL" id="MDN4166084.1"/>
    </source>
</evidence>
<reference evidence="1" key="1">
    <citation type="submission" date="2023-06" db="EMBL/GenBank/DDBJ databases">
        <title>Cytophagales bacterium Strain LB-30, isolated from soil.</title>
        <authorList>
            <person name="Liu B."/>
        </authorList>
    </citation>
    <scope>NUCLEOTIDE SEQUENCE</scope>
    <source>
        <strain evidence="1">LB-30</strain>
    </source>
</reference>
<dbReference type="EMBL" id="JAUHJS010000005">
    <property type="protein sequence ID" value="MDN4166084.1"/>
    <property type="molecule type" value="Genomic_DNA"/>
</dbReference>
<evidence type="ECO:0008006" key="3">
    <source>
        <dbReference type="Google" id="ProtNLM"/>
    </source>
</evidence>
<sequence length="123" mass="14465">MENQTKTCLECGTPIKGRKDKKFCSDQCRNAHNNTLNSDVTNAMRNINNILRRNRRILMDLTPNGKAKVHRDKLVEKGFDFNYFTSNYVTKAGAIYYFCYEYGYLPLQDHFYALVIRQEYTES</sequence>